<dbReference type="EMBL" id="JABELX010000008">
    <property type="protein sequence ID" value="NNH72758.1"/>
    <property type="molecule type" value="Genomic_DNA"/>
</dbReference>
<dbReference type="Pfam" id="PF13924">
    <property type="entry name" value="Lipocalin_5"/>
    <property type="match status" value="1"/>
</dbReference>
<dbReference type="Proteomes" id="UP000586827">
    <property type="component" value="Unassembled WGS sequence"/>
</dbReference>
<evidence type="ECO:0000259" key="1">
    <source>
        <dbReference type="Pfam" id="PF13924"/>
    </source>
</evidence>
<feature type="domain" description="Lipocalin-like" evidence="1">
    <location>
        <begin position="12"/>
        <end position="75"/>
    </location>
</feature>
<accession>A0A849C4Q0</accession>
<organism evidence="2 3">
    <name type="scientific">Nocardia uniformis</name>
    <dbReference type="NCBI Taxonomy" id="53432"/>
    <lineage>
        <taxon>Bacteria</taxon>
        <taxon>Bacillati</taxon>
        <taxon>Actinomycetota</taxon>
        <taxon>Actinomycetes</taxon>
        <taxon>Mycobacteriales</taxon>
        <taxon>Nocardiaceae</taxon>
        <taxon>Nocardia</taxon>
    </lineage>
</organism>
<protein>
    <recommendedName>
        <fullName evidence="1">Lipocalin-like domain-containing protein</fullName>
    </recommendedName>
</protein>
<gene>
    <name evidence="2" type="ORF">HLB23_23320</name>
</gene>
<dbReference type="RefSeq" id="WP_067524093.1">
    <property type="nucleotide sequence ID" value="NZ_JABELX010000008.1"/>
</dbReference>
<evidence type="ECO:0000313" key="2">
    <source>
        <dbReference type="EMBL" id="NNH72758.1"/>
    </source>
</evidence>
<sequence length="156" mass="17097">MSDKVNRPAEFVGTWRLLSMRQERSGGVAEPLGSDPIGYLTYTADGHVHCMLGPRSRALLGTEPDQFAARDGLARALFVLPRVPKLLGLSISALKTIAYVGTWDVQGDTVIHHAELAGLPDWDGTDIVRGYEIDDKSLRLIAEFPTGRVVVDWARV</sequence>
<proteinExistence type="predicted"/>
<dbReference type="InterPro" id="IPR024311">
    <property type="entry name" value="Lipocalin-like"/>
</dbReference>
<keyword evidence="3" id="KW-1185">Reference proteome</keyword>
<dbReference type="AlphaFoldDB" id="A0A849C4Q0"/>
<evidence type="ECO:0000313" key="3">
    <source>
        <dbReference type="Proteomes" id="UP000586827"/>
    </source>
</evidence>
<name>A0A849C4Q0_9NOCA</name>
<reference evidence="2 3" key="1">
    <citation type="submission" date="2020-05" db="EMBL/GenBank/DDBJ databases">
        <title>MicrobeNet Type strains.</title>
        <authorList>
            <person name="Nicholson A.C."/>
        </authorList>
    </citation>
    <scope>NUCLEOTIDE SEQUENCE [LARGE SCALE GENOMIC DNA]</scope>
    <source>
        <strain evidence="2 3">JCM 3224</strain>
    </source>
</reference>
<comment type="caution">
    <text evidence="2">The sequence shown here is derived from an EMBL/GenBank/DDBJ whole genome shotgun (WGS) entry which is preliminary data.</text>
</comment>